<keyword evidence="1" id="KW-1133">Transmembrane helix</keyword>
<name>D6XYV7_BACIE</name>
<dbReference type="STRING" id="439292.Bsel_0735"/>
<organism evidence="3 4">
    <name type="scientific">Bacillus selenitireducens (strain ATCC 700615 / DSM 15326 / MLS10)</name>
    <dbReference type="NCBI Taxonomy" id="439292"/>
    <lineage>
        <taxon>Bacteria</taxon>
        <taxon>Bacillati</taxon>
        <taxon>Bacillota</taxon>
        <taxon>Bacilli</taxon>
        <taxon>Bacillales</taxon>
        <taxon>Bacillaceae</taxon>
        <taxon>Salisediminibacterium</taxon>
    </lineage>
</organism>
<evidence type="ECO:0000259" key="2">
    <source>
        <dbReference type="Pfam" id="PF07853"/>
    </source>
</evidence>
<dbReference type="AlphaFoldDB" id="D6XYV7"/>
<keyword evidence="1" id="KW-0472">Membrane</keyword>
<evidence type="ECO:0000256" key="1">
    <source>
        <dbReference type="SAM" id="Phobius"/>
    </source>
</evidence>
<dbReference type="OrthoDB" id="9808690at2"/>
<keyword evidence="1" id="KW-0812">Transmembrane</keyword>
<dbReference type="RefSeq" id="WP_013171694.1">
    <property type="nucleotide sequence ID" value="NC_014219.1"/>
</dbReference>
<dbReference type="Pfam" id="PF07853">
    <property type="entry name" value="DUF1648"/>
    <property type="match status" value="1"/>
</dbReference>
<dbReference type="Proteomes" id="UP000000271">
    <property type="component" value="Chromosome"/>
</dbReference>
<dbReference type="InterPro" id="IPR012867">
    <property type="entry name" value="DUF1648"/>
</dbReference>
<dbReference type="HOGENOM" id="CLU_2407164_0_0_9"/>
<feature type="transmembrane region" description="Helical" evidence="1">
    <location>
        <begin position="64"/>
        <end position="84"/>
    </location>
</feature>
<gene>
    <name evidence="3" type="ordered locus">Bsel_0735</name>
</gene>
<feature type="transmembrane region" description="Helical" evidence="1">
    <location>
        <begin position="21"/>
        <end position="44"/>
    </location>
</feature>
<dbReference type="EMBL" id="CP001791">
    <property type="protein sequence ID" value="ADH98265.1"/>
    <property type="molecule type" value="Genomic_DNA"/>
</dbReference>
<proteinExistence type="predicted"/>
<dbReference type="KEGG" id="bse:Bsel_0735"/>
<evidence type="ECO:0000313" key="3">
    <source>
        <dbReference type="EMBL" id="ADH98265.1"/>
    </source>
</evidence>
<sequence length="92" mass="10428">MPSPRPKIPVQDLHQPAFLKFLSLFSILLYVTGGFFLLIMWPSLPDQIPAHFDATGAVTRLGSVWTLVALWITGAALFVFMHIMERFPHIHN</sequence>
<evidence type="ECO:0000313" key="4">
    <source>
        <dbReference type="Proteomes" id="UP000000271"/>
    </source>
</evidence>
<keyword evidence="4" id="KW-1185">Reference proteome</keyword>
<reference evidence="3" key="1">
    <citation type="submission" date="2009-10" db="EMBL/GenBank/DDBJ databases">
        <title>Complete sequence of Bacillus selenitireducens MLS10.</title>
        <authorList>
            <consortium name="US DOE Joint Genome Institute"/>
            <person name="Lucas S."/>
            <person name="Copeland A."/>
            <person name="Lapidus A."/>
            <person name="Glavina del Rio T."/>
            <person name="Dalin E."/>
            <person name="Tice H."/>
            <person name="Bruce D."/>
            <person name="Goodwin L."/>
            <person name="Pitluck S."/>
            <person name="Sims D."/>
            <person name="Brettin T."/>
            <person name="Detter J.C."/>
            <person name="Han C."/>
            <person name="Larimer F."/>
            <person name="Land M."/>
            <person name="Hauser L."/>
            <person name="Kyrpides N."/>
            <person name="Ovchinnikova G."/>
            <person name="Stolz J."/>
        </authorList>
    </citation>
    <scope>NUCLEOTIDE SEQUENCE [LARGE SCALE GENOMIC DNA]</scope>
    <source>
        <strain evidence="3">MLS10</strain>
    </source>
</reference>
<accession>D6XYV7</accession>
<feature type="domain" description="DUF1648" evidence="2">
    <location>
        <begin position="35"/>
        <end position="70"/>
    </location>
</feature>
<protein>
    <recommendedName>
        <fullName evidence="2">DUF1648 domain-containing protein</fullName>
    </recommendedName>
</protein>